<keyword evidence="2" id="KW-1185">Reference proteome</keyword>
<evidence type="ECO:0000313" key="1">
    <source>
        <dbReference type="EMBL" id="RSX53790.1"/>
    </source>
</evidence>
<name>A0A430FLY2_9BIFI</name>
<accession>A0A430FLY2</accession>
<evidence type="ECO:0000313" key="2">
    <source>
        <dbReference type="Proteomes" id="UP000287533"/>
    </source>
</evidence>
<protein>
    <submittedName>
        <fullName evidence="1">Uncharacterized protein</fullName>
    </submittedName>
</protein>
<dbReference type="EMBL" id="QXGL01000001">
    <property type="protein sequence ID" value="RSX53790.1"/>
    <property type="molecule type" value="Genomic_DNA"/>
</dbReference>
<organism evidence="1 2">
    <name type="scientific">Bifidobacterium goeldii</name>
    <dbReference type="NCBI Taxonomy" id="2306975"/>
    <lineage>
        <taxon>Bacteria</taxon>
        <taxon>Bacillati</taxon>
        <taxon>Actinomycetota</taxon>
        <taxon>Actinomycetes</taxon>
        <taxon>Bifidobacteriales</taxon>
        <taxon>Bifidobacteriaceae</taxon>
        <taxon>Bifidobacterium</taxon>
    </lineage>
</organism>
<dbReference type="RefSeq" id="WP_164514642.1">
    <property type="nucleotide sequence ID" value="NZ_QXGL01000001.1"/>
</dbReference>
<dbReference type="AlphaFoldDB" id="A0A430FLY2"/>
<sequence>MYDQAAQSARHAREKMTPETLCAWLRYNFPGLLKDGVVFDPDMRIPKGSEIEKQLGHLHTLRMNQLLKQAAKSHPDTVRLWAKHAGEYYIINTKYTGTAEFDPKAGGIRVNLKKIGLDGKRNRAYETMFHETSHMLDWILGDSRQYGSYGYHTAEFPMLLQNDAVALHKTAKKELIRERPNLLMEVAQYDAYLKRNSRLNRAQLKRLYDEGIIQGDYMQFYGSGHAGVLRTVLSNWRSSIEAEPTDQQILTRMRKKVHEGMLDTDGAVDDMIFAQYDGYRGFVWHPPRDPKNPIETKYFKSGMMRSAEAWAEMLAAQIANPQAWNHIQKWFPQSSKLLDEMIQEAFNG</sequence>
<gene>
    <name evidence="1" type="ORF">D2E25_0096</name>
</gene>
<reference evidence="1 2" key="1">
    <citation type="submission" date="2018-09" db="EMBL/GenBank/DDBJ databases">
        <title>Characterization of the phylogenetic diversity of five novel species belonging to the genus Bifidobacterium.</title>
        <authorList>
            <person name="Lugli G.A."/>
            <person name="Duranti S."/>
            <person name="Milani C."/>
        </authorList>
    </citation>
    <scope>NUCLEOTIDE SEQUENCE [LARGE SCALE GENOMIC DNA]</scope>
    <source>
        <strain evidence="1 2">2034B</strain>
    </source>
</reference>
<dbReference type="Proteomes" id="UP000287533">
    <property type="component" value="Unassembled WGS sequence"/>
</dbReference>
<proteinExistence type="predicted"/>
<comment type="caution">
    <text evidence="1">The sequence shown here is derived from an EMBL/GenBank/DDBJ whole genome shotgun (WGS) entry which is preliminary data.</text>
</comment>